<dbReference type="EMBL" id="PDOC01000011">
    <property type="protein sequence ID" value="PIL43728.1"/>
    <property type="molecule type" value="Genomic_DNA"/>
</dbReference>
<dbReference type="Gene3D" id="3.40.50.620">
    <property type="entry name" value="HUPs"/>
    <property type="match status" value="1"/>
</dbReference>
<dbReference type="PRINTS" id="PR01438">
    <property type="entry name" value="UNVRSLSTRESS"/>
</dbReference>
<dbReference type="Pfam" id="PF00582">
    <property type="entry name" value="Usp"/>
    <property type="match status" value="1"/>
</dbReference>
<comment type="similarity">
    <text evidence="1">Belongs to the universal stress protein A family.</text>
</comment>
<dbReference type="InterPro" id="IPR006015">
    <property type="entry name" value="Universal_stress_UspA"/>
</dbReference>
<comment type="caution">
    <text evidence="5">The sequence shown here is derived from an EMBL/GenBank/DDBJ whole genome shotgun (WGS) entry which is preliminary data.</text>
</comment>
<dbReference type="InterPro" id="IPR014729">
    <property type="entry name" value="Rossmann-like_a/b/a_fold"/>
</dbReference>
<evidence type="ECO:0000259" key="4">
    <source>
        <dbReference type="Pfam" id="PF00582"/>
    </source>
</evidence>
<dbReference type="AlphaFoldDB" id="A0A2G8TDL4"/>
<dbReference type="PANTHER" id="PTHR46268">
    <property type="entry name" value="STRESS RESPONSE PROTEIN NHAX"/>
    <property type="match status" value="1"/>
</dbReference>
<keyword evidence="2" id="KW-0547">Nucleotide-binding</keyword>
<accession>A0A2G8TDL4</accession>
<dbReference type="PANTHER" id="PTHR46268:SF27">
    <property type="entry name" value="UNIVERSAL STRESS PROTEIN RV2623"/>
    <property type="match status" value="1"/>
</dbReference>
<name>A0A2G8TDL4_9BURK</name>
<reference evidence="5 6" key="1">
    <citation type="submission" date="2017-10" db="EMBL/GenBank/DDBJ databases">
        <title>Massilia psychrophilum sp. nov., a novel purple-pigmented bacterium isolated from Tianshan glacier, Xinjiang Municipality, China.</title>
        <authorList>
            <person name="Wang H."/>
        </authorList>
    </citation>
    <scope>NUCLEOTIDE SEQUENCE [LARGE SCALE GENOMIC DNA]</scope>
    <source>
        <strain evidence="5 6">JCM 30074</strain>
    </source>
</reference>
<dbReference type="CDD" id="cd00293">
    <property type="entry name" value="USP-like"/>
    <property type="match status" value="1"/>
</dbReference>
<dbReference type="GO" id="GO:0005524">
    <property type="term" value="F:ATP binding"/>
    <property type="evidence" value="ECO:0007669"/>
    <property type="project" value="UniProtKB-KW"/>
</dbReference>
<evidence type="ECO:0000313" key="5">
    <source>
        <dbReference type="EMBL" id="PIL43728.1"/>
    </source>
</evidence>
<gene>
    <name evidence="5" type="ORF">CR105_16960</name>
</gene>
<evidence type="ECO:0000256" key="2">
    <source>
        <dbReference type="ARBA" id="ARBA00022741"/>
    </source>
</evidence>
<evidence type="ECO:0000313" key="6">
    <source>
        <dbReference type="Proteomes" id="UP000230390"/>
    </source>
</evidence>
<proteinExistence type="inferred from homology"/>
<dbReference type="InterPro" id="IPR006016">
    <property type="entry name" value="UspA"/>
</dbReference>
<organism evidence="5 6">
    <name type="scientific">Massilia eurypsychrophila</name>
    <dbReference type="NCBI Taxonomy" id="1485217"/>
    <lineage>
        <taxon>Bacteria</taxon>
        <taxon>Pseudomonadati</taxon>
        <taxon>Pseudomonadota</taxon>
        <taxon>Betaproteobacteria</taxon>
        <taxon>Burkholderiales</taxon>
        <taxon>Oxalobacteraceae</taxon>
        <taxon>Telluria group</taxon>
        <taxon>Massilia</taxon>
    </lineage>
</organism>
<keyword evidence="3" id="KW-0067">ATP-binding</keyword>
<evidence type="ECO:0000256" key="1">
    <source>
        <dbReference type="ARBA" id="ARBA00008791"/>
    </source>
</evidence>
<feature type="domain" description="UspA" evidence="4">
    <location>
        <begin position="1"/>
        <end position="144"/>
    </location>
</feature>
<evidence type="ECO:0000256" key="3">
    <source>
        <dbReference type="ARBA" id="ARBA00022840"/>
    </source>
</evidence>
<protein>
    <submittedName>
        <fullName evidence="5">Universal stress protein</fullName>
    </submittedName>
</protein>
<dbReference type="OrthoDB" id="5295044at2"/>
<dbReference type="SUPFAM" id="SSF52402">
    <property type="entry name" value="Adenine nucleotide alpha hydrolases-like"/>
    <property type="match status" value="1"/>
</dbReference>
<keyword evidence="6" id="KW-1185">Reference proteome</keyword>
<dbReference type="Proteomes" id="UP000230390">
    <property type="component" value="Unassembled WGS sequence"/>
</dbReference>
<sequence>MYTKILVPTDGSGMSDQAVTAAIAFARACGASIVALSVVEPYSLVGTEGPMTLDLNAELNQLQLAARQNVDRVAQQAQAAGLACDTVTSYSAMPHDEIIQVAQQKQCDLIFMASHGKRGMGRLVTGSVTQNVLAHSTIPVLVLRPQVVHRSAATPAPASP</sequence>
<dbReference type="RefSeq" id="WP_099790314.1">
    <property type="nucleotide sequence ID" value="NZ_JBHLYV010000019.1"/>
</dbReference>